<keyword evidence="2" id="KW-1185">Reference proteome</keyword>
<evidence type="ECO:0008006" key="3">
    <source>
        <dbReference type="Google" id="ProtNLM"/>
    </source>
</evidence>
<dbReference type="Proteomes" id="UP001054902">
    <property type="component" value="Unassembled WGS sequence"/>
</dbReference>
<dbReference type="SUPFAM" id="SSF88697">
    <property type="entry name" value="PUA domain-like"/>
    <property type="match status" value="1"/>
</dbReference>
<name>A0AAD3CXF3_9STRA</name>
<dbReference type="EMBL" id="BLLK01000047">
    <property type="protein sequence ID" value="GFH53679.1"/>
    <property type="molecule type" value="Genomic_DNA"/>
</dbReference>
<reference evidence="1 2" key="1">
    <citation type="journal article" date="2021" name="Sci. Rep.">
        <title>The genome of the diatom Chaetoceros tenuissimus carries an ancient integrated fragment of an extant virus.</title>
        <authorList>
            <person name="Hongo Y."/>
            <person name="Kimura K."/>
            <person name="Takaki Y."/>
            <person name="Yoshida Y."/>
            <person name="Baba S."/>
            <person name="Kobayashi G."/>
            <person name="Nagasaki K."/>
            <person name="Hano T."/>
            <person name="Tomaru Y."/>
        </authorList>
    </citation>
    <scope>NUCLEOTIDE SEQUENCE [LARGE SCALE GENOMIC DNA]</scope>
    <source>
        <strain evidence="1 2">NIES-3715</strain>
    </source>
</reference>
<dbReference type="InterPro" id="IPR015947">
    <property type="entry name" value="PUA-like_sf"/>
</dbReference>
<evidence type="ECO:0000313" key="1">
    <source>
        <dbReference type="EMBL" id="GFH53679.1"/>
    </source>
</evidence>
<dbReference type="AlphaFoldDB" id="A0AAD3CXF3"/>
<accession>A0AAD3CXF3</accession>
<organism evidence="1 2">
    <name type="scientific">Chaetoceros tenuissimus</name>
    <dbReference type="NCBI Taxonomy" id="426638"/>
    <lineage>
        <taxon>Eukaryota</taxon>
        <taxon>Sar</taxon>
        <taxon>Stramenopiles</taxon>
        <taxon>Ochrophyta</taxon>
        <taxon>Bacillariophyta</taxon>
        <taxon>Coscinodiscophyceae</taxon>
        <taxon>Chaetocerotophycidae</taxon>
        <taxon>Chaetocerotales</taxon>
        <taxon>Chaetocerotaceae</taxon>
        <taxon>Chaetoceros</taxon>
    </lineage>
</organism>
<gene>
    <name evidence="1" type="ORF">CTEN210_10155</name>
</gene>
<sequence length="309" mass="36322">MDTSEESTFPLLDLQTELVVDILDFVFDVPCENNSREYKSSSTHVLPFVCKEFYRFCKRDFFWRASMMRLMKKDKKQIAWPRVVEDFATDNGNSNVNITGPEALLKAACERMSPIVQQQQERYGGDESIYKNLFRYLLNEGFRFFFPIFYMPDPQLIRGRRIGLHFFEPRYRRLIREVMNRFPANYRQGENLDNVPRRPRFIYAHRSPLAKNQVALVVEVAKCIIYEDGTADVELDPVEHVHIIGLYEQGNDHLYIAQAVNMPLEEEDEIEDNVMMDIAMAQRRAIGNYSIPIEAYLHEIQRLLGRSAR</sequence>
<comment type="caution">
    <text evidence="1">The sequence shown here is derived from an EMBL/GenBank/DDBJ whole genome shotgun (WGS) entry which is preliminary data.</text>
</comment>
<protein>
    <recommendedName>
        <fullName evidence="3">F-box domain-containing protein</fullName>
    </recommendedName>
</protein>
<proteinExistence type="predicted"/>
<dbReference type="InterPro" id="IPR046336">
    <property type="entry name" value="Lon_prtase_N_sf"/>
</dbReference>
<evidence type="ECO:0000313" key="2">
    <source>
        <dbReference type="Proteomes" id="UP001054902"/>
    </source>
</evidence>
<dbReference type="Gene3D" id="2.30.130.40">
    <property type="entry name" value="LON domain-like"/>
    <property type="match status" value="1"/>
</dbReference>